<protein>
    <recommendedName>
        <fullName evidence="1">Aminoglycoside phosphotransferase domain-containing protein</fullName>
    </recommendedName>
</protein>
<gene>
    <name evidence="2" type="ORF">GCM10023191_007730</name>
</gene>
<dbReference type="InterPro" id="IPR011009">
    <property type="entry name" value="Kinase-like_dom_sf"/>
</dbReference>
<dbReference type="SUPFAM" id="SSF56112">
    <property type="entry name" value="Protein kinase-like (PK-like)"/>
    <property type="match status" value="1"/>
</dbReference>
<accession>A0ABP8PDK8</accession>
<reference evidence="3" key="1">
    <citation type="journal article" date="2019" name="Int. J. Syst. Evol. Microbiol.">
        <title>The Global Catalogue of Microorganisms (GCM) 10K type strain sequencing project: providing services to taxonomists for standard genome sequencing and annotation.</title>
        <authorList>
            <consortium name="The Broad Institute Genomics Platform"/>
            <consortium name="The Broad Institute Genome Sequencing Center for Infectious Disease"/>
            <person name="Wu L."/>
            <person name="Ma J."/>
        </authorList>
    </citation>
    <scope>NUCLEOTIDE SEQUENCE [LARGE SCALE GENOMIC DNA]</scope>
    <source>
        <strain evidence="3">JCM 17933</strain>
    </source>
</reference>
<evidence type="ECO:0000313" key="3">
    <source>
        <dbReference type="Proteomes" id="UP001500503"/>
    </source>
</evidence>
<sequence length="263" mass="28032">MVRAVAGRWPDNAAEWGTSAERELSAICTRYRAIPRTVMPARYGFVVASDAPTGPLIMRASPDPAGPQQAMVSQTLASLRIAPKVHEVVSTTTGTWVIMDRVRPGDRLTNCRRSGLDVSGALAAMLRPMVGQLAPCPMPSLADWIQGRLEDDELADLAPNRSVAPLHQRRNALAILKDLRVGGNDGLCHGDASSGNVLVGGNGLMLIDPRGMSGEVEYDAAVAALKIAGQTRPTDIAERLSRLIGIDTERIKAWVAVADAARV</sequence>
<dbReference type="Gene3D" id="1.10.510.10">
    <property type="entry name" value="Transferase(Phosphotransferase) domain 1"/>
    <property type="match status" value="1"/>
</dbReference>
<evidence type="ECO:0000313" key="2">
    <source>
        <dbReference type="EMBL" id="GAA4484497.1"/>
    </source>
</evidence>
<dbReference type="InterPro" id="IPR002575">
    <property type="entry name" value="Aminoglycoside_PTrfase"/>
</dbReference>
<dbReference type="Proteomes" id="UP001500503">
    <property type="component" value="Unassembled WGS sequence"/>
</dbReference>
<proteinExistence type="predicted"/>
<keyword evidence="3" id="KW-1185">Reference proteome</keyword>
<organism evidence="2 3">
    <name type="scientific">Actinoallomurus oryzae</name>
    <dbReference type="NCBI Taxonomy" id="502180"/>
    <lineage>
        <taxon>Bacteria</taxon>
        <taxon>Bacillati</taxon>
        <taxon>Actinomycetota</taxon>
        <taxon>Actinomycetes</taxon>
        <taxon>Streptosporangiales</taxon>
        <taxon>Thermomonosporaceae</taxon>
        <taxon>Actinoallomurus</taxon>
    </lineage>
</organism>
<dbReference type="EMBL" id="BAABHF010000009">
    <property type="protein sequence ID" value="GAA4484497.1"/>
    <property type="molecule type" value="Genomic_DNA"/>
</dbReference>
<feature type="domain" description="Aminoglycoside phosphotransferase" evidence="1">
    <location>
        <begin position="55"/>
        <end position="254"/>
    </location>
</feature>
<name>A0ABP8PDK8_9ACTN</name>
<evidence type="ECO:0000259" key="1">
    <source>
        <dbReference type="Pfam" id="PF01636"/>
    </source>
</evidence>
<comment type="caution">
    <text evidence="2">The sequence shown here is derived from an EMBL/GenBank/DDBJ whole genome shotgun (WGS) entry which is preliminary data.</text>
</comment>
<dbReference type="Pfam" id="PF01636">
    <property type="entry name" value="APH"/>
    <property type="match status" value="1"/>
</dbReference>